<comment type="caution">
    <text evidence="2">The sequence shown here is derived from an EMBL/GenBank/DDBJ whole genome shotgun (WGS) entry which is preliminary data.</text>
</comment>
<evidence type="ECO:0000313" key="2">
    <source>
        <dbReference type="EMBL" id="GFY75369.1"/>
    </source>
</evidence>
<dbReference type="InterPro" id="IPR013103">
    <property type="entry name" value="RVT_2"/>
</dbReference>
<evidence type="ECO:0000259" key="1">
    <source>
        <dbReference type="Pfam" id="PF07727"/>
    </source>
</evidence>
<dbReference type="Pfam" id="PF07727">
    <property type="entry name" value="RVT_2"/>
    <property type="match status" value="1"/>
</dbReference>
<dbReference type="AlphaFoldDB" id="A0A8X6YPG9"/>
<sequence>MNLLSENHTRELTDLPVGAKAIPCKWVYRLKTNTDSSINKYKAILGERASSQCQGIDYSETYSPVAKSGTIRTILSIAAEERMLLDSS</sequence>
<feature type="domain" description="Reverse transcriptase Ty1/copia-type" evidence="1">
    <location>
        <begin position="7"/>
        <end position="83"/>
    </location>
</feature>
<reference evidence="2" key="1">
    <citation type="submission" date="2020-08" db="EMBL/GenBank/DDBJ databases">
        <title>Multicomponent nature underlies the extraordinary mechanical properties of spider dragline silk.</title>
        <authorList>
            <person name="Kono N."/>
            <person name="Nakamura H."/>
            <person name="Mori M."/>
            <person name="Yoshida Y."/>
            <person name="Ohtoshi R."/>
            <person name="Malay A.D."/>
            <person name="Moran D.A.P."/>
            <person name="Tomita M."/>
            <person name="Numata K."/>
            <person name="Arakawa K."/>
        </authorList>
    </citation>
    <scope>NUCLEOTIDE SEQUENCE</scope>
</reference>
<proteinExistence type="predicted"/>
<gene>
    <name evidence="2" type="primary">POLX_2221</name>
    <name evidence="2" type="ORF">TNIN_94581</name>
</gene>
<evidence type="ECO:0000313" key="3">
    <source>
        <dbReference type="Proteomes" id="UP000886998"/>
    </source>
</evidence>
<name>A0A8X6YPG9_9ARAC</name>
<accession>A0A8X6YPG9</accession>
<keyword evidence="3" id="KW-1185">Reference proteome</keyword>
<dbReference type="EMBL" id="BMAV01021339">
    <property type="protein sequence ID" value="GFY75369.1"/>
    <property type="molecule type" value="Genomic_DNA"/>
</dbReference>
<dbReference type="Proteomes" id="UP000886998">
    <property type="component" value="Unassembled WGS sequence"/>
</dbReference>
<organism evidence="2 3">
    <name type="scientific">Trichonephila inaurata madagascariensis</name>
    <dbReference type="NCBI Taxonomy" id="2747483"/>
    <lineage>
        <taxon>Eukaryota</taxon>
        <taxon>Metazoa</taxon>
        <taxon>Ecdysozoa</taxon>
        <taxon>Arthropoda</taxon>
        <taxon>Chelicerata</taxon>
        <taxon>Arachnida</taxon>
        <taxon>Araneae</taxon>
        <taxon>Araneomorphae</taxon>
        <taxon>Entelegynae</taxon>
        <taxon>Araneoidea</taxon>
        <taxon>Nephilidae</taxon>
        <taxon>Trichonephila</taxon>
        <taxon>Trichonephila inaurata</taxon>
    </lineage>
</organism>
<protein>
    <submittedName>
        <fullName evidence="2">Retrovirus-related Pol polyprotein from transposon TNT 1-94</fullName>
    </submittedName>
</protein>
<dbReference type="OrthoDB" id="6437187at2759"/>